<dbReference type="OrthoDB" id="7181295at2"/>
<evidence type="ECO:0000256" key="1">
    <source>
        <dbReference type="ARBA" id="ARBA00004117"/>
    </source>
</evidence>
<feature type="domain" description="Flagellar basal body rod protein N-terminal" evidence="7">
    <location>
        <begin position="9"/>
        <end position="36"/>
    </location>
</feature>
<accession>A0A3N2R6X5</accession>
<dbReference type="GO" id="GO:0044780">
    <property type="term" value="P:bacterial-type flagellum assembly"/>
    <property type="evidence" value="ECO:0007669"/>
    <property type="project" value="InterPro"/>
</dbReference>
<dbReference type="InterPro" id="IPR010930">
    <property type="entry name" value="Flg_bb/hook_C_dom"/>
</dbReference>
<sequence>MSIGNTIAAALSGLNVASRRAEVVASNVANAMTEGYGRRSLAVSSHGLGGVRVEGVHRQVDAGLIAARRLADADLEAGRFAADHLGRIELMVGRIGEDGGLAGRLAEVEASLVAAAADPASEIRLTRVTDALGALSDTLNSASDGIQSLRSDLDGTIAEQVAALNGALVRVERLNVTIAESAHSGVDPSALMDQRQQAVDSIAALVPIREIDRGGGEIALMSVAGQMLLDGRAYRFDFAPATYVTADMTLASGALSGLSVNGLAIAGDGVGRLVGGRLGQAFALRDAVLPAAQDSLDPLARDLIERLSGPADPTLGPGMSGLMTDAGTGLAPGHLPGLAGRIALNAAVDPARGGAARLLRDGLASAGPGPAGSAVQLERWTDALREALPLASGGQARSAAGHAASTLAEIGAARVSAERDTAFHGARRDTLRNAELSGGVDTDVELQSLLQIEQAYAANAQVLRTVDSLIRILLEF</sequence>
<dbReference type="Pfam" id="PF06429">
    <property type="entry name" value="Flg_bbr_C"/>
    <property type="match status" value="1"/>
</dbReference>
<dbReference type="Proteomes" id="UP000268016">
    <property type="component" value="Unassembled WGS sequence"/>
</dbReference>
<reference evidence="10 11" key="1">
    <citation type="submission" date="2018-10" db="EMBL/GenBank/DDBJ databases">
        <title>Histidinibacterium lentulum gen. nov., sp. nov., a marine bacterium from the culture broth of Picochlorum sp. 122.</title>
        <authorList>
            <person name="Wang G."/>
        </authorList>
    </citation>
    <scope>NUCLEOTIDE SEQUENCE [LARGE SCALE GENOMIC DNA]</scope>
    <source>
        <strain evidence="10 11">B17</strain>
    </source>
</reference>
<comment type="subcellular location">
    <subcellularLocation>
        <location evidence="1">Bacterial flagellum basal body</location>
    </subcellularLocation>
    <subcellularLocation>
        <location evidence="2">Secreted</location>
    </subcellularLocation>
</comment>
<evidence type="ECO:0000256" key="5">
    <source>
        <dbReference type="ARBA" id="ARBA00022525"/>
    </source>
</evidence>
<feature type="domain" description="Flagellar basal-body/hook protein C-terminal" evidence="8">
    <location>
        <begin position="439"/>
        <end position="473"/>
    </location>
</feature>
<dbReference type="GO" id="GO:0005576">
    <property type="term" value="C:extracellular region"/>
    <property type="evidence" value="ECO:0007669"/>
    <property type="project" value="UniProtKB-SubCell"/>
</dbReference>
<dbReference type="GO" id="GO:0005198">
    <property type="term" value="F:structural molecule activity"/>
    <property type="evidence" value="ECO:0007669"/>
    <property type="project" value="InterPro"/>
</dbReference>
<proteinExistence type="inferred from homology"/>
<dbReference type="PANTHER" id="PTHR30033:SF2">
    <property type="entry name" value="FLAGELLAR HOOK PROTEIN"/>
    <property type="match status" value="1"/>
</dbReference>
<protein>
    <recommendedName>
        <fullName evidence="4">Flagellar hook-associated protein 1</fullName>
    </recommendedName>
</protein>
<dbReference type="GO" id="GO:0009424">
    <property type="term" value="C:bacterial-type flagellum hook"/>
    <property type="evidence" value="ECO:0007669"/>
    <property type="project" value="InterPro"/>
</dbReference>
<comment type="similarity">
    <text evidence="3">Belongs to the flagella basal body rod proteins family.</text>
</comment>
<dbReference type="InterPro" id="IPR053927">
    <property type="entry name" value="FlgK_helical"/>
</dbReference>
<keyword evidence="5" id="KW-0964">Secreted</keyword>
<feature type="domain" description="Flagellar hook-associated protein FlgK helical" evidence="9">
    <location>
        <begin position="87"/>
        <end position="306"/>
    </location>
</feature>
<dbReference type="InterPro" id="IPR002371">
    <property type="entry name" value="FlgK"/>
</dbReference>
<keyword evidence="10" id="KW-0282">Flagellum</keyword>
<evidence type="ECO:0000259" key="8">
    <source>
        <dbReference type="Pfam" id="PF06429"/>
    </source>
</evidence>
<dbReference type="Pfam" id="PF22638">
    <property type="entry name" value="FlgK_D1"/>
    <property type="match status" value="1"/>
</dbReference>
<keyword evidence="6" id="KW-0975">Bacterial flagellum</keyword>
<dbReference type="Pfam" id="PF00460">
    <property type="entry name" value="Flg_bb_rod"/>
    <property type="match status" value="1"/>
</dbReference>
<evidence type="ECO:0000313" key="10">
    <source>
        <dbReference type="EMBL" id="ROU03229.1"/>
    </source>
</evidence>
<comment type="caution">
    <text evidence="10">The sequence shown here is derived from an EMBL/GenBank/DDBJ whole genome shotgun (WGS) entry which is preliminary data.</text>
</comment>
<dbReference type="EMBL" id="RDRB01000003">
    <property type="protein sequence ID" value="ROU03229.1"/>
    <property type="molecule type" value="Genomic_DNA"/>
</dbReference>
<keyword evidence="10" id="KW-0969">Cilium</keyword>
<dbReference type="SUPFAM" id="SSF64518">
    <property type="entry name" value="Phase 1 flagellin"/>
    <property type="match status" value="1"/>
</dbReference>
<evidence type="ECO:0000256" key="2">
    <source>
        <dbReference type="ARBA" id="ARBA00004613"/>
    </source>
</evidence>
<evidence type="ECO:0000256" key="6">
    <source>
        <dbReference type="ARBA" id="ARBA00023143"/>
    </source>
</evidence>
<evidence type="ECO:0000259" key="9">
    <source>
        <dbReference type="Pfam" id="PF22638"/>
    </source>
</evidence>
<keyword evidence="11" id="KW-1185">Reference proteome</keyword>
<evidence type="ECO:0000313" key="11">
    <source>
        <dbReference type="Proteomes" id="UP000268016"/>
    </source>
</evidence>
<organism evidence="10 11">
    <name type="scientific">Histidinibacterium lentulum</name>
    <dbReference type="NCBI Taxonomy" id="2480588"/>
    <lineage>
        <taxon>Bacteria</taxon>
        <taxon>Pseudomonadati</taxon>
        <taxon>Pseudomonadota</taxon>
        <taxon>Alphaproteobacteria</taxon>
        <taxon>Rhodobacterales</taxon>
        <taxon>Paracoccaceae</taxon>
        <taxon>Histidinibacterium</taxon>
    </lineage>
</organism>
<evidence type="ECO:0000256" key="3">
    <source>
        <dbReference type="ARBA" id="ARBA00009677"/>
    </source>
</evidence>
<dbReference type="GO" id="GO:0009425">
    <property type="term" value="C:bacterial-type flagellum basal body"/>
    <property type="evidence" value="ECO:0007669"/>
    <property type="project" value="UniProtKB-SubCell"/>
</dbReference>
<evidence type="ECO:0000259" key="7">
    <source>
        <dbReference type="Pfam" id="PF00460"/>
    </source>
</evidence>
<dbReference type="PANTHER" id="PTHR30033">
    <property type="entry name" value="FLAGELLAR HOOK-ASSOCIATED PROTEIN 1"/>
    <property type="match status" value="1"/>
</dbReference>
<dbReference type="InterPro" id="IPR001444">
    <property type="entry name" value="Flag_bb_rod_N"/>
</dbReference>
<name>A0A3N2R6X5_9RHOB</name>
<dbReference type="RefSeq" id="WP_123641777.1">
    <property type="nucleotide sequence ID" value="NZ_ML119083.1"/>
</dbReference>
<gene>
    <name evidence="10" type="primary">flgK</name>
    <name evidence="10" type="ORF">EAT49_08045</name>
</gene>
<evidence type="ECO:0000256" key="4">
    <source>
        <dbReference type="ARBA" id="ARBA00016244"/>
    </source>
</evidence>
<dbReference type="AlphaFoldDB" id="A0A3N2R6X5"/>
<dbReference type="NCBIfam" id="TIGR02492">
    <property type="entry name" value="flgK_ends"/>
    <property type="match status" value="1"/>
</dbReference>
<keyword evidence="10" id="KW-0966">Cell projection</keyword>